<dbReference type="PIRSF" id="PIRSF005413">
    <property type="entry name" value="COX11"/>
    <property type="match status" value="1"/>
</dbReference>
<name>A0ABV8UHL4_9PROT</name>
<comment type="function">
    <text evidence="1 10">Exerts its effect at some terminal stage of cytochrome c oxidase synthesis, probably by being involved in the insertion of the copper B into subunit I.</text>
</comment>
<keyword evidence="9 10" id="KW-0472">Membrane</keyword>
<evidence type="ECO:0000313" key="13">
    <source>
        <dbReference type="Proteomes" id="UP001595799"/>
    </source>
</evidence>
<keyword evidence="8 10" id="KW-0186">Copper</keyword>
<keyword evidence="13" id="KW-1185">Reference proteome</keyword>
<comment type="similarity">
    <text evidence="3 10">Belongs to the COX11/CtaG family.</text>
</comment>
<keyword evidence="10" id="KW-0997">Cell inner membrane</keyword>
<dbReference type="Gene3D" id="2.60.370.10">
    <property type="entry name" value="Ctag/Cox11"/>
    <property type="match status" value="1"/>
</dbReference>
<dbReference type="InterPro" id="IPR023471">
    <property type="entry name" value="CtaG/Cox11_dom_sf"/>
</dbReference>
<reference evidence="13" key="1">
    <citation type="journal article" date="2019" name="Int. J. Syst. Evol. Microbiol.">
        <title>The Global Catalogue of Microorganisms (GCM) 10K type strain sequencing project: providing services to taxonomists for standard genome sequencing and annotation.</title>
        <authorList>
            <consortium name="The Broad Institute Genomics Platform"/>
            <consortium name="The Broad Institute Genome Sequencing Center for Infectious Disease"/>
            <person name="Wu L."/>
            <person name="Ma J."/>
        </authorList>
    </citation>
    <scope>NUCLEOTIDE SEQUENCE [LARGE SCALE GENOMIC DNA]</scope>
    <source>
        <strain evidence="13">CECT 8472</strain>
    </source>
</reference>
<feature type="region of interest" description="Disordered" evidence="11">
    <location>
        <begin position="188"/>
        <end position="209"/>
    </location>
</feature>
<dbReference type="Pfam" id="PF04442">
    <property type="entry name" value="CtaG_Cox11"/>
    <property type="match status" value="1"/>
</dbReference>
<dbReference type="NCBIfam" id="NF003465">
    <property type="entry name" value="PRK05089.1"/>
    <property type="match status" value="1"/>
</dbReference>
<gene>
    <name evidence="10" type="primary">ctaG</name>
    <name evidence="12" type="ORF">ACFOW6_02905</name>
</gene>
<dbReference type="RefSeq" id="WP_382420825.1">
    <property type="nucleotide sequence ID" value="NZ_JBHSCW010000001.1"/>
</dbReference>
<dbReference type="EMBL" id="JBHSCW010000001">
    <property type="protein sequence ID" value="MFC4350489.1"/>
    <property type="molecule type" value="Genomic_DNA"/>
</dbReference>
<evidence type="ECO:0000256" key="5">
    <source>
        <dbReference type="ARBA" id="ARBA00022692"/>
    </source>
</evidence>
<organism evidence="12 13">
    <name type="scientific">Fodinicurvata halophila</name>
    <dbReference type="NCBI Taxonomy" id="1419723"/>
    <lineage>
        <taxon>Bacteria</taxon>
        <taxon>Pseudomonadati</taxon>
        <taxon>Pseudomonadota</taxon>
        <taxon>Alphaproteobacteria</taxon>
        <taxon>Rhodospirillales</taxon>
        <taxon>Rhodovibrionaceae</taxon>
        <taxon>Fodinicurvata</taxon>
    </lineage>
</organism>
<evidence type="ECO:0000256" key="6">
    <source>
        <dbReference type="ARBA" id="ARBA00022968"/>
    </source>
</evidence>
<comment type="caution">
    <text evidence="12">The sequence shown here is derived from an EMBL/GenBank/DDBJ whole genome shotgun (WGS) entry which is preliminary data.</text>
</comment>
<keyword evidence="5 10" id="KW-0812">Transmembrane</keyword>
<dbReference type="SUPFAM" id="SSF110111">
    <property type="entry name" value="Ctag/Cox11"/>
    <property type="match status" value="1"/>
</dbReference>
<proteinExistence type="inferred from homology"/>
<comment type="subcellular location">
    <subcellularLocation>
        <location evidence="2 10">Cell inner membrane</location>
        <topology evidence="2 10">Single-pass type II membrane protein</topology>
        <orientation evidence="2 10">Periplasmic side</orientation>
    </subcellularLocation>
</comment>
<evidence type="ECO:0000256" key="10">
    <source>
        <dbReference type="HAMAP-Rule" id="MF_00155"/>
    </source>
</evidence>
<evidence type="ECO:0000256" key="11">
    <source>
        <dbReference type="SAM" id="MobiDB-lite"/>
    </source>
</evidence>
<dbReference type="InterPro" id="IPR007533">
    <property type="entry name" value="Cyt_c_oxidase_assmbl_CtaG"/>
</dbReference>
<feature type="topological domain" description="Cytoplasmic" evidence="10">
    <location>
        <begin position="1"/>
        <end position="12"/>
    </location>
</feature>
<evidence type="ECO:0000256" key="8">
    <source>
        <dbReference type="ARBA" id="ARBA00023008"/>
    </source>
</evidence>
<keyword evidence="10" id="KW-1003">Cell membrane</keyword>
<sequence>MAATSNRNGSSKNGKVALLLSGIVFGMVGLSFAAVPLYELFCQVTGFGGTTQRAEGTASEVSERLVKVRFNADVNGDLPWSFAAEEREMTVRVGENRLAFYKATNESNLPATGVATFNVTPAKAGQYFNKVQCFCFNEQTLQPGQDMEMGVSFFVDPAIEEDPNLDTVKTITLSYTFFRSLDEIEDPEEEMDISRDDGSANLGRMARVN</sequence>
<feature type="topological domain" description="Periplasmic" evidence="10">
    <location>
        <begin position="35"/>
        <end position="209"/>
    </location>
</feature>
<evidence type="ECO:0000256" key="1">
    <source>
        <dbReference type="ARBA" id="ARBA00004007"/>
    </source>
</evidence>
<protein>
    <recommendedName>
        <fullName evidence="4 10">Cytochrome c oxidase assembly protein CtaG</fullName>
    </recommendedName>
</protein>
<dbReference type="PANTHER" id="PTHR21320">
    <property type="entry name" value="CYTOCHROME C OXIDASE ASSEMBLY PROTEIN COX11-RELATED"/>
    <property type="match status" value="1"/>
</dbReference>
<evidence type="ECO:0000313" key="12">
    <source>
        <dbReference type="EMBL" id="MFC4350489.1"/>
    </source>
</evidence>
<dbReference type="PANTHER" id="PTHR21320:SF3">
    <property type="entry name" value="CYTOCHROME C OXIDASE ASSEMBLY PROTEIN COX11, MITOCHONDRIAL-RELATED"/>
    <property type="match status" value="1"/>
</dbReference>
<keyword evidence="6 10" id="KW-0735">Signal-anchor</keyword>
<keyword evidence="7 10" id="KW-1133">Transmembrane helix</keyword>
<dbReference type="Proteomes" id="UP001595799">
    <property type="component" value="Unassembled WGS sequence"/>
</dbReference>
<accession>A0ABV8UHL4</accession>
<evidence type="ECO:0000256" key="9">
    <source>
        <dbReference type="ARBA" id="ARBA00023136"/>
    </source>
</evidence>
<evidence type="ECO:0000256" key="4">
    <source>
        <dbReference type="ARBA" id="ARBA00015384"/>
    </source>
</evidence>
<evidence type="ECO:0000256" key="7">
    <source>
        <dbReference type="ARBA" id="ARBA00022989"/>
    </source>
</evidence>
<evidence type="ECO:0000256" key="2">
    <source>
        <dbReference type="ARBA" id="ARBA00004382"/>
    </source>
</evidence>
<evidence type="ECO:0000256" key="3">
    <source>
        <dbReference type="ARBA" id="ARBA00009620"/>
    </source>
</evidence>
<dbReference type="HAMAP" id="MF_00155">
    <property type="entry name" value="CtaG"/>
    <property type="match status" value="1"/>
</dbReference>